<dbReference type="CDD" id="cd18095">
    <property type="entry name" value="SpoU-like_rRNA-MTase"/>
    <property type="match status" value="1"/>
</dbReference>
<dbReference type="InterPro" id="IPR013123">
    <property type="entry name" value="SpoU_subst-bd"/>
</dbReference>
<dbReference type="Gene3D" id="3.30.1330.30">
    <property type="match status" value="1"/>
</dbReference>
<dbReference type="PANTHER" id="PTHR43191:SF2">
    <property type="entry name" value="RRNA METHYLTRANSFERASE 3, MITOCHONDRIAL"/>
    <property type="match status" value="1"/>
</dbReference>
<dbReference type="InterPro" id="IPR053888">
    <property type="entry name" value="MRM3-like_sub_bind"/>
</dbReference>
<dbReference type="InterPro" id="IPR029064">
    <property type="entry name" value="Ribosomal_eL30-like_sf"/>
</dbReference>
<dbReference type="SMART" id="SM00967">
    <property type="entry name" value="SpoU_sub_bind"/>
    <property type="match status" value="1"/>
</dbReference>
<dbReference type="Proteomes" id="UP001058364">
    <property type="component" value="Chromosome"/>
</dbReference>
<sequence>MKITSVKNEHIIKLAKLKIKKYRDKFNLYIIENWKIIEEALKEKIVVEILTSNEEFFIKNIKITYVTQEIIKKLSSNKNPQDFIAICKKREEVKNITDNRIVVLDNIQDPGNLGTILRNCLSFGFFSLIIQGVDVYNEKVIRSSQGAFFHLNIVQTNNLELILKNLKDKYFFYGTILNKNSKELATITNNKEKFAIIFGNEGNGISDQIKKMIDENIYIGINFESLNVAVANGIILNKFKEIN</sequence>
<name>A0ABY5TTL9_9BACT</name>
<reference evidence="5" key="1">
    <citation type="submission" date="2022-08" db="EMBL/GenBank/DDBJ databases">
        <title>Complete genome sequence of Mycoplasma molare type strain H 542.</title>
        <authorList>
            <person name="Spergser J."/>
        </authorList>
    </citation>
    <scope>NUCLEOTIDE SEQUENCE</scope>
    <source>
        <strain evidence="5">H 542</strain>
    </source>
</reference>
<keyword evidence="6" id="KW-1185">Reference proteome</keyword>
<dbReference type="GO" id="GO:0008168">
    <property type="term" value="F:methyltransferase activity"/>
    <property type="evidence" value="ECO:0007669"/>
    <property type="project" value="UniProtKB-KW"/>
</dbReference>
<accession>A0ABY5TTL9</accession>
<comment type="similarity">
    <text evidence="1">Belongs to the class IV-like SAM-binding methyltransferase superfamily. RNA methyltransferase TrmH family.</text>
</comment>
<dbReference type="EMBL" id="CP103423">
    <property type="protein sequence ID" value="UWD33930.1"/>
    <property type="molecule type" value="Genomic_DNA"/>
</dbReference>
<proteinExistence type="inferred from homology"/>
<dbReference type="InterPro" id="IPR029028">
    <property type="entry name" value="Alpha/beta_knot_MTases"/>
</dbReference>
<evidence type="ECO:0000256" key="2">
    <source>
        <dbReference type="ARBA" id="ARBA00022603"/>
    </source>
</evidence>
<evidence type="ECO:0000256" key="1">
    <source>
        <dbReference type="ARBA" id="ARBA00007228"/>
    </source>
</evidence>
<dbReference type="GO" id="GO:0032259">
    <property type="term" value="P:methylation"/>
    <property type="evidence" value="ECO:0007669"/>
    <property type="project" value="UniProtKB-KW"/>
</dbReference>
<dbReference type="InterPro" id="IPR051259">
    <property type="entry name" value="rRNA_Methyltransferase"/>
</dbReference>
<dbReference type="SUPFAM" id="SSF75217">
    <property type="entry name" value="alpha/beta knot"/>
    <property type="match status" value="1"/>
</dbReference>
<dbReference type="Pfam" id="PF22435">
    <property type="entry name" value="MRM3-like_sub_bind"/>
    <property type="match status" value="1"/>
</dbReference>
<gene>
    <name evidence="5" type="ORF">NX772_02350</name>
</gene>
<dbReference type="RefSeq" id="WP_027123529.1">
    <property type="nucleotide sequence ID" value="NZ_CP103423.1"/>
</dbReference>
<dbReference type="Gene3D" id="3.40.1280.10">
    <property type="match status" value="1"/>
</dbReference>
<dbReference type="Pfam" id="PF00588">
    <property type="entry name" value="SpoU_methylase"/>
    <property type="match status" value="1"/>
</dbReference>
<keyword evidence="3" id="KW-0808">Transferase</keyword>
<keyword evidence="2 5" id="KW-0489">Methyltransferase</keyword>
<evidence type="ECO:0000256" key="3">
    <source>
        <dbReference type="ARBA" id="ARBA00022679"/>
    </source>
</evidence>
<dbReference type="InterPro" id="IPR029026">
    <property type="entry name" value="tRNA_m1G_MTases_N"/>
</dbReference>
<organism evidence="5 6">
    <name type="scientific">Mesomycoplasma molare</name>
    <dbReference type="NCBI Taxonomy" id="171288"/>
    <lineage>
        <taxon>Bacteria</taxon>
        <taxon>Bacillati</taxon>
        <taxon>Mycoplasmatota</taxon>
        <taxon>Mycoplasmoidales</taxon>
        <taxon>Metamycoplasmataceae</taxon>
        <taxon>Mesomycoplasma</taxon>
    </lineage>
</organism>
<evidence type="ECO:0000313" key="6">
    <source>
        <dbReference type="Proteomes" id="UP001058364"/>
    </source>
</evidence>
<protein>
    <submittedName>
        <fullName evidence="5">RNA methyltransferase</fullName>
    </submittedName>
</protein>
<evidence type="ECO:0000313" key="5">
    <source>
        <dbReference type="EMBL" id="UWD33930.1"/>
    </source>
</evidence>
<dbReference type="SUPFAM" id="SSF55315">
    <property type="entry name" value="L30e-like"/>
    <property type="match status" value="1"/>
</dbReference>
<dbReference type="InterPro" id="IPR001537">
    <property type="entry name" value="SpoU_MeTrfase"/>
</dbReference>
<evidence type="ECO:0000259" key="4">
    <source>
        <dbReference type="SMART" id="SM00967"/>
    </source>
</evidence>
<feature type="domain" description="RNA 2-O ribose methyltransferase substrate binding" evidence="4">
    <location>
        <begin position="30"/>
        <end position="93"/>
    </location>
</feature>
<dbReference type="PANTHER" id="PTHR43191">
    <property type="entry name" value="RRNA METHYLTRANSFERASE 3"/>
    <property type="match status" value="1"/>
</dbReference>